<dbReference type="GO" id="GO:0043565">
    <property type="term" value="F:sequence-specific DNA binding"/>
    <property type="evidence" value="ECO:0007669"/>
    <property type="project" value="TreeGrafter"/>
</dbReference>
<evidence type="ECO:0000259" key="6">
    <source>
        <dbReference type="PROSITE" id="PS50931"/>
    </source>
</evidence>
<dbReference type="InterPro" id="IPR005119">
    <property type="entry name" value="LysR_subst-bd"/>
</dbReference>
<dbReference type="Pfam" id="PF00126">
    <property type="entry name" value="HTH_1"/>
    <property type="match status" value="1"/>
</dbReference>
<sequence>MARDLNDTLIFVKVVEQGSFTAAARQLGLPKTTVSRKVLELEARLGAQLLMRTTRRLGLTEAGTVYYEHCKRIARELEEAEGAVNQLQSGPRGWLRVTVPVSLGLIALGPLLTEFRSRYPEVRLDLVLSNDVLDLIGDEIDVALRFGSLPDSTLVARNLGSYRPYIYASPSYIARHGEPLTPEDLEHHHALVMPHHRRGQRWSWALGDGDHSGDFGVRPMMVANDPFALKPALLAGEGLMLATPMVVGGELASGCVRRVLPGWAGPIVELNAVFPRGSVLSPKVRAFVDFLLERMELRELALRRLGFGDTICRKEQGRVSCEELQAALAMHPEPVQAAGGKGKARTETPPAQEAVEAETD</sequence>
<dbReference type="GO" id="GO:0006351">
    <property type="term" value="P:DNA-templated transcription"/>
    <property type="evidence" value="ECO:0007669"/>
    <property type="project" value="TreeGrafter"/>
</dbReference>
<dbReference type="PROSITE" id="PS50931">
    <property type="entry name" value="HTH_LYSR"/>
    <property type="match status" value="1"/>
</dbReference>
<dbReference type="SUPFAM" id="SSF46785">
    <property type="entry name" value="Winged helix' DNA-binding domain"/>
    <property type="match status" value="1"/>
</dbReference>
<dbReference type="GO" id="GO:0003700">
    <property type="term" value="F:DNA-binding transcription factor activity"/>
    <property type="evidence" value="ECO:0007669"/>
    <property type="project" value="InterPro"/>
</dbReference>
<evidence type="ECO:0000256" key="2">
    <source>
        <dbReference type="ARBA" id="ARBA00023015"/>
    </source>
</evidence>
<evidence type="ECO:0000256" key="4">
    <source>
        <dbReference type="ARBA" id="ARBA00023163"/>
    </source>
</evidence>
<name>A0A5B2Z9D0_9GAMM</name>
<keyword evidence="3" id="KW-0238">DNA-binding</keyword>
<proteinExistence type="inferred from homology"/>
<reference evidence="7 8" key="1">
    <citation type="submission" date="2019-09" db="EMBL/GenBank/DDBJ databases">
        <title>Arenimonas chukotkensis sp. nov., a bacterium isolated from Chukotka hot spring, Arctic region, Russia.</title>
        <authorList>
            <person name="Zayulina K.S."/>
            <person name="Prokofeva M.I."/>
            <person name="Elcheninov A.G."/>
            <person name="Novikov A."/>
            <person name="Kochetkova T.V."/>
            <person name="Kublanov I.V."/>
        </authorList>
    </citation>
    <scope>NUCLEOTIDE SEQUENCE [LARGE SCALE GENOMIC DNA]</scope>
    <source>
        <strain evidence="7 8">3729k</strain>
    </source>
</reference>
<dbReference type="AlphaFoldDB" id="A0A5B2Z9D0"/>
<dbReference type="PANTHER" id="PTHR30537">
    <property type="entry name" value="HTH-TYPE TRANSCRIPTIONAL REGULATOR"/>
    <property type="match status" value="1"/>
</dbReference>
<dbReference type="FunFam" id="1.10.10.10:FF:000001">
    <property type="entry name" value="LysR family transcriptional regulator"/>
    <property type="match status" value="1"/>
</dbReference>
<evidence type="ECO:0000256" key="3">
    <source>
        <dbReference type="ARBA" id="ARBA00023125"/>
    </source>
</evidence>
<organism evidence="7 8">
    <name type="scientific">Arenimonas fontis</name>
    <dbReference type="NCBI Taxonomy" id="2608255"/>
    <lineage>
        <taxon>Bacteria</taxon>
        <taxon>Pseudomonadati</taxon>
        <taxon>Pseudomonadota</taxon>
        <taxon>Gammaproteobacteria</taxon>
        <taxon>Lysobacterales</taxon>
        <taxon>Lysobacteraceae</taxon>
        <taxon>Arenimonas</taxon>
    </lineage>
</organism>
<dbReference type="Gene3D" id="3.40.190.290">
    <property type="match status" value="1"/>
</dbReference>
<evidence type="ECO:0000313" key="8">
    <source>
        <dbReference type="Proteomes" id="UP000322165"/>
    </source>
</evidence>
<dbReference type="PANTHER" id="PTHR30537:SF68">
    <property type="entry name" value="TRANSCRIPTIONAL REGULATOR-RELATED"/>
    <property type="match status" value="1"/>
</dbReference>
<dbReference type="RefSeq" id="WP_149861264.1">
    <property type="nucleotide sequence ID" value="NZ_VUOD01000010.1"/>
</dbReference>
<feature type="domain" description="HTH lysR-type" evidence="6">
    <location>
        <begin position="1"/>
        <end position="60"/>
    </location>
</feature>
<dbReference type="Proteomes" id="UP000322165">
    <property type="component" value="Unassembled WGS sequence"/>
</dbReference>
<dbReference type="CDD" id="cd08422">
    <property type="entry name" value="PBP2_CrgA_like"/>
    <property type="match status" value="1"/>
</dbReference>
<keyword evidence="2" id="KW-0805">Transcription regulation</keyword>
<evidence type="ECO:0000313" key="7">
    <source>
        <dbReference type="EMBL" id="KAA2284123.1"/>
    </source>
</evidence>
<dbReference type="InterPro" id="IPR036388">
    <property type="entry name" value="WH-like_DNA-bd_sf"/>
</dbReference>
<accession>A0A5B2Z9D0</accession>
<feature type="region of interest" description="Disordered" evidence="5">
    <location>
        <begin position="332"/>
        <end position="360"/>
    </location>
</feature>
<dbReference type="Gene3D" id="1.10.10.10">
    <property type="entry name" value="Winged helix-like DNA-binding domain superfamily/Winged helix DNA-binding domain"/>
    <property type="match status" value="1"/>
</dbReference>
<dbReference type="Pfam" id="PF03466">
    <property type="entry name" value="LysR_substrate"/>
    <property type="match status" value="1"/>
</dbReference>
<keyword evidence="4" id="KW-0804">Transcription</keyword>
<dbReference type="InterPro" id="IPR058163">
    <property type="entry name" value="LysR-type_TF_proteobact-type"/>
</dbReference>
<keyword evidence="8" id="KW-1185">Reference proteome</keyword>
<evidence type="ECO:0000256" key="5">
    <source>
        <dbReference type="SAM" id="MobiDB-lite"/>
    </source>
</evidence>
<dbReference type="InterPro" id="IPR000847">
    <property type="entry name" value="LysR_HTH_N"/>
</dbReference>
<comment type="similarity">
    <text evidence="1">Belongs to the LysR transcriptional regulatory family.</text>
</comment>
<evidence type="ECO:0000256" key="1">
    <source>
        <dbReference type="ARBA" id="ARBA00009437"/>
    </source>
</evidence>
<dbReference type="EMBL" id="VUOD01000010">
    <property type="protein sequence ID" value="KAA2284123.1"/>
    <property type="molecule type" value="Genomic_DNA"/>
</dbReference>
<reference evidence="7 8" key="2">
    <citation type="submission" date="2019-09" db="EMBL/GenBank/DDBJ databases">
        <authorList>
            <person name="Mazur A."/>
        </authorList>
    </citation>
    <scope>NUCLEOTIDE SEQUENCE [LARGE SCALE GENOMIC DNA]</scope>
    <source>
        <strain evidence="7 8">3729k</strain>
    </source>
</reference>
<gene>
    <name evidence="7" type="ORF">F0415_10945</name>
</gene>
<dbReference type="InterPro" id="IPR036390">
    <property type="entry name" value="WH_DNA-bd_sf"/>
</dbReference>
<comment type="caution">
    <text evidence="7">The sequence shown here is derived from an EMBL/GenBank/DDBJ whole genome shotgun (WGS) entry which is preliminary data.</text>
</comment>
<dbReference type="SUPFAM" id="SSF53850">
    <property type="entry name" value="Periplasmic binding protein-like II"/>
    <property type="match status" value="1"/>
</dbReference>
<protein>
    <submittedName>
        <fullName evidence="7">LysR family transcriptional regulator</fullName>
    </submittedName>
</protein>